<gene>
    <name evidence="2" type="ORF">AWJ07_03015</name>
</gene>
<dbReference type="EMBL" id="LRDC01000001">
    <property type="protein sequence ID" value="KVX03542.1"/>
    <property type="molecule type" value="Genomic_DNA"/>
</dbReference>
<evidence type="ECO:0000313" key="2">
    <source>
        <dbReference type="EMBL" id="KVX03542.1"/>
    </source>
</evidence>
<dbReference type="SUPFAM" id="SSF53756">
    <property type="entry name" value="UDP-Glycosyltransferase/glycogen phosphorylase"/>
    <property type="match status" value="1"/>
</dbReference>
<sequence length="377" mass="42734">MKKKLIILLASNLDPSGGGRETWIANFLNDERIIKRYHSITVIGSDVIKSDKQISFPDNVIVIKDINRPRKYFPGVFYYVSFVRKTLKAIYNPLDSFDVISCGSWGESIAFYFSSYFKKSNVNSICWLRSIMVKELARIYPRFLLSTCEKLECFILAKYNVLIANGNDTSNYYSKLKINSVVIANGIHTKDFPLNDCKNVQFQYIGRVSKEKGVLFLIQAIEELNNTCTYDNVFFTVIGDGPNSNDMKHLASQFDNVHYKGALSPVGVKFELPQANISFHLTLSKDIGGGGVSHSLLEAMATGQRIICWNNDIFNQVKGADLFYKAEEGNVQSLIEQIKLAIEDTNKTDLQYPKEMKDCSLNYDFSVHVKKFCELLG</sequence>
<protein>
    <recommendedName>
        <fullName evidence="1">Glycosyl transferase family 1 domain-containing protein</fullName>
    </recommendedName>
</protein>
<evidence type="ECO:0000259" key="1">
    <source>
        <dbReference type="Pfam" id="PF00534"/>
    </source>
</evidence>
<dbReference type="Gene3D" id="3.40.50.2000">
    <property type="entry name" value="Glycogen Phosphorylase B"/>
    <property type="match status" value="2"/>
</dbReference>
<reference evidence="2 3" key="1">
    <citation type="submission" date="2016-01" db="EMBL/GenBank/DDBJ databases">
        <title>Draft genome of the antarctic isolate Shewanella frigidimarina Ag06-30.</title>
        <authorList>
            <person name="Parmeciano Di Noto G."/>
            <person name="Vazquez S."/>
            <person name="Mac Cormack W."/>
            <person name="Iriarte A."/>
            <person name="Quiroga C."/>
        </authorList>
    </citation>
    <scope>NUCLEOTIDE SEQUENCE [LARGE SCALE GENOMIC DNA]</scope>
    <source>
        <strain evidence="2 3">Ag06-30</strain>
    </source>
</reference>
<feature type="domain" description="Glycosyl transferase family 1" evidence="1">
    <location>
        <begin position="200"/>
        <end position="347"/>
    </location>
</feature>
<dbReference type="AlphaFoldDB" id="A0A106C3G1"/>
<accession>A0A106C3G1</accession>
<organism evidence="2">
    <name type="scientific">Shewanella frigidimarina</name>
    <dbReference type="NCBI Taxonomy" id="56812"/>
    <lineage>
        <taxon>Bacteria</taxon>
        <taxon>Pseudomonadati</taxon>
        <taxon>Pseudomonadota</taxon>
        <taxon>Gammaproteobacteria</taxon>
        <taxon>Alteromonadales</taxon>
        <taxon>Shewanellaceae</taxon>
        <taxon>Shewanella</taxon>
    </lineage>
</organism>
<dbReference type="RefSeq" id="WP_059744216.1">
    <property type="nucleotide sequence ID" value="NZ_LRDC01000001.1"/>
</dbReference>
<dbReference type="Pfam" id="PF00534">
    <property type="entry name" value="Glycos_transf_1"/>
    <property type="match status" value="1"/>
</dbReference>
<dbReference type="GO" id="GO:1901135">
    <property type="term" value="P:carbohydrate derivative metabolic process"/>
    <property type="evidence" value="ECO:0007669"/>
    <property type="project" value="UniProtKB-ARBA"/>
</dbReference>
<name>A0A106C3G1_SHEFR</name>
<comment type="caution">
    <text evidence="2">The sequence shown here is derived from an EMBL/GenBank/DDBJ whole genome shotgun (WGS) entry which is preliminary data.</text>
</comment>
<proteinExistence type="predicted"/>
<dbReference type="GO" id="GO:0016757">
    <property type="term" value="F:glycosyltransferase activity"/>
    <property type="evidence" value="ECO:0007669"/>
    <property type="project" value="InterPro"/>
</dbReference>
<evidence type="ECO:0000313" key="3">
    <source>
        <dbReference type="Proteomes" id="UP000055702"/>
    </source>
</evidence>
<dbReference type="PANTHER" id="PTHR12526">
    <property type="entry name" value="GLYCOSYLTRANSFERASE"/>
    <property type="match status" value="1"/>
</dbReference>
<dbReference type="InterPro" id="IPR001296">
    <property type="entry name" value="Glyco_trans_1"/>
</dbReference>
<dbReference type="Proteomes" id="UP000055702">
    <property type="component" value="Unassembled WGS sequence"/>
</dbReference>